<evidence type="ECO:0000313" key="2">
    <source>
        <dbReference type="WBParaSite" id="ACRNAN_scaffold574.g25647.t1"/>
    </source>
</evidence>
<sequence length="113" mass="13629">MDTQFINNITVDAKQYTAIYRSKPLERGEDLYLGCNYCDSILLTSSISTFGFWMSYLKTTRGYVFYNSQQRKAKPHISDWDAFHWYPIDWIMLTQNKKTGEIYREFWNYTQFL</sequence>
<dbReference type="WBParaSite" id="ACRNAN_scaffold574.g25647.t1">
    <property type="protein sequence ID" value="ACRNAN_scaffold574.g25647.t1"/>
    <property type="gene ID" value="ACRNAN_scaffold574.g25647"/>
</dbReference>
<dbReference type="PANTHER" id="PTHR22898:SF3">
    <property type="entry name" value="ALPHA-1,2-FUCOSYLTRANSFERASE-RELATED"/>
    <property type="match status" value="1"/>
</dbReference>
<dbReference type="Proteomes" id="UP000887540">
    <property type="component" value="Unplaced"/>
</dbReference>
<accession>A0A914E6W2</accession>
<dbReference type="InterPro" id="IPR052501">
    <property type="entry name" value="Alpha-1-2_FucT"/>
</dbReference>
<proteinExistence type="predicted"/>
<protein>
    <submittedName>
        <fullName evidence="2">Uncharacterized protein</fullName>
    </submittedName>
</protein>
<reference evidence="2" key="1">
    <citation type="submission" date="2022-11" db="UniProtKB">
        <authorList>
            <consortium name="WormBaseParasite"/>
        </authorList>
    </citation>
    <scope>IDENTIFICATION</scope>
</reference>
<dbReference type="AlphaFoldDB" id="A0A914E6W2"/>
<organism evidence="1 2">
    <name type="scientific">Acrobeloides nanus</name>
    <dbReference type="NCBI Taxonomy" id="290746"/>
    <lineage>
        <taxon>Eukaryota</taxon>
        <taxon>Metazoa</taxon>
        <taxon>Ecdysozoa</taxon>
        <taxon>Nematoda</taxon>
        <taxon>Chromadorea</taxon>
        <taxon>Rhabditida</taxon>
        <taxon>Tylenchina</taxon>
        <taxon>Cephalobomorpha</taxon>
        <taxon>Cephaloboidea</taxon>
        <taxon>Cephalobidae</taxon>
        <taxon>Acrobeloides</taxon>
    </lineage>
</organism>
<name>A0A914E6W2_9BILA</name>
<keyword evidence="1" id="KW-1185">Reference proteome</keyword>
<evidence type="ECO:0000313" key="1">
    <source>
        <dbReference type="Proteomes" id="UP000887540"/>
    </source>
</evidence>
<dbReference type="PANTHER" id="PTHR22898">
    <property type="entry name" value="UNCHARACTERIZED GLYCOSOL TRANSFERASE-RELATED"/>
    <property type="match status" value="1"/>
</dbReference>